<accession>A0A8X6FBR3</accession>
<feature type="domain" description="RING-type" evidence="4">
    <location>
        <begin position="34"/>
        <end position="76"/>
    </location>
</feature>
<keyword evidence="1 3" id="KW-0479">Metal-binding</keyword>
<reference evidence="5" key="1">
    <citation type="submission" date="2020-07" db="EMBL/GenBank/DDBJ databases">
        <title>Multicomponent nature underlies the extraordinary mechanical properties of spider dragline silk.</title>
        <authorList>
            <person name="Kono N."/>
            <person name="Nakamura H."/>
            <person name="Mori M."/>
            <person name="Yoshida Y."/>
            <person name="Ohtoshi R."/>
            <person name="Malay A.D."/>
            <person name="Moran D.A.P."/>
            <person name="Tomita M."/>
            <person name="Numata K."/>
            <person name="Arakawa K."/>
        </authorList>
    </citation>
    <scope>NUCLEOTIDE SEQUENCE</scope>
</reference>
<evidence type="ECO:0000313" key="6">
    <source>
        <dbReference type="Proteomes" id="UP000887116"/>
    </source>
</evidence>
<dbReference type="EMBL" id="BMAO01011577">
    <property type="protein sequence ID" value="GFQ74759.1"/>
    <property type="molecule type" value="Genomic_DNA"/>
</dbReference>
<dbReference type="Proteomes" id="UP000887116">
    <property type="component" value="Unassembled WGS sequence"/>
</dbReference>
<name>A0A8X6FBR3_TRICU</name>
<proteinExistence type="predicted"/>
<sequence>MTIEKDSSAIEEQDSQIQITEVRSIPPEIWLLSCIKCNSIDLFYKRKFLLACGHIYHYSCIREFRIGARCFLCPICLIDGHVYEIIIWEE</sequence>
<evidence type="ECO:0000313" key="5">
    <source>
        <dbReference type="EMBL" id="GFQ74759.1"/>
    </source>
</evidence>
<gene>
    <name evidence="5" type="ORF">TNCT_673911</name>
</gene>
<evidence type="ECO:0000256" key="3">
    <source>
        <dbReference type="PROSITE-ProRule" id="PRU00175"/>
    </source>
</evidence>
<dbReference type="SUPFAM" id="SSF57850">
    <property type="entry name" value="RING/U-box"/>
    <property type="match status" value="1"/>
</dbReference>
<dbReference type="PROSITE" id="PS50089">
    <property type="entry name" value="ZF_RING_2"/>
    <property type="match status" value="1"/>
</dbReference>
<dbReference type="AlphaFoldDB" id="A0A8X6FBR3"/>
<dbReference type="InterPro" id="IPR013083">
    <property type="entry name" value="Znf_RING/FYVE/PHD"/>
</dbReference>
<evidence type="ECO:0000259" key="4">
    <source>
        <dbReference type="PROSITE" id="PS50089"/>
    </source>
</evidence>
<dbReference type="OrthoDB" id="8062037at2759"/>
<evidence type="ECO:0000256" key="2">
    <source>
        <dbReference type="ARBA" id="ARBA00022833"/>
    </source>
</evidence>
<dbReference type="GO" id="GO:0008270">
    <property type="term" value="F:zinc ion binding"/>
    <property type="evidence" value="ECO:0007669"/>
    <property type="project" value="UniProtKB-KW"/>
</dbReference>
<evidence type="ECO:0000256" key="1">
    <source>
        <dbReference type="ARBA" id="ARBA00022771"/>
    </source>
</evidence>
<organism evidence="5 6">
    <name type="scientific">Trichonephila clavata</name>
    <name type="common">Joro spider</name>
    <name type="synonym">Nephila clavata</name>
    <dbReference type="NCBI Taxonomy" id="2740835"/>
    <lineage>
        <taxon>Eukaryota</taxon>
        <taxon>Metazoa</taxon>
        <taxon>Ecdysozoa</taxon>
        <taxon>Arthropoda</taxon>
        <taxon>Chelicerata</taxon>
        <taxon>Arachnida</taxon>
        <taxon>Araneae</taxon>
        <taxon>Araneomorphae</taxon>
        <taxon>Entelegynae</taxon>
        <taxon>Araneoidea</taxon>
        <taxon>Nephilidae</taxon>
        <taxon>Trichonephila</taxon>
    </lineage>
</organism>
<keyword evidence="2" id="KW-0862">Zinc</keyword>
<dbReference type="InterPro" id="IPR001841">
    <property type="entry name" value="Znf_RING"/>
</dbReference>
<protein>
    <recommendedName>
        <fullName evidence="4">RING-type domain-containing protein</fullName>
    </recommendedName>
</protein>
<keyword evidence="6" id="KW-1185">Reference proteome</keyword>
<comment type="caution">
    <text evidence="5">The sequence shown here is derived from an EMBL/GenBank/DDBJ whole genome shotgun (WGS) entry which is preliminary data.</text>
</comment>
<keyword evidence="1 3" id="KW-0863">Zinc-finger</keyword>
<dbReference type="Gene3D" id="3.30.40.10">
    <property type="entry name" value="Zinc/RING finger domain, C3HC4 (zinc finger)"/>
    <property type="match status" value="1"/>
</dbReference>